<dbReference type="Proteomes" id="UP000285060">
    <property type="component" value="Unassembled WGS sequence"/>
</dbReference>
<dbReference type="SUPFAM" id="SSF48613">
    <property type="entry name" value="Heme oxygenase-like"/>
    <property type="match status" value="1"/>
</dbReference>
<dbReference type="Gene3D" id="3.30.420.10">
    <property type="entry name" value="Ribonuclease H-like superfamily/Ribonuclease H"/>
    <property type="match status" value="1"/>
</dbReference>
<evidence type="ECO:0000256" key="8">
    <source>
        <dbReference type="SAM" id="MobiDB-lite"/>
    </source>
</evidence>
<evidence type="ECO:0000256" key="2">
    <source>
        <dbReference type="ARBA" id="ARBA00012360"/>
    </source>
</evidence>
<evidence type="ECO:0000256" key="1">
    <source>
        <dbReference type="ARBA" id="ARBA00006134"/>
    </source>
</evidence>
<dbReference type="PANTHER" id="PTHR10720">
    <property type="entry name" value="HEME OXYGENASE"/>
    <property type="match status" value="1"/>
</dbReference>
<dbReference type="InterPro" id="IPR018207">
    <property type="entry name" value="Haem_oxygenase_CS"/>
</dbReference>
<keyword evidence="4" id="KW-0479">Metal-binding</keyword>
<dbReference type="GO" id="GO:0006979">
    <property type="term" value="P:response to oxidative stress"/>
    <property type="evidence" value="ECO:0007669"/>
    <property type="project" value="TreeGrafter"/>
</dbReference>
<proteinExistence type="inferred from homology"/>
<dbReference type="PROSITE" id="PS00593">
    <property type="entry name" value="HEME_OXYGENASE"/>
    <property type="match status" value="1"/>
</dbReference>
<dbReference type="GO" id="GO:0006788">
    <property type="term" value="P:heme oxidation"/>
    <property type="evidence" value="ECO:0007669"/>
    <property type="project" value="InterPro"/>
</dbReference>
<dbReference type="PANTHER" id="PTHR10720:SF0">
    <property type="entry name" value="HEME OXYGENASE"/>
    <property type="match status" value="1"/>
</dbReference>
<evidence type="ECO:0000256" key="7">
    <source>
        <dbReference type="ARBA" id="ARBA00048328"/>
    </source>
</evidence>
<dbReference type="AlphaFoldDB" id="A0A3R7CWW6"/>
<name>A0A3R7CWW6_9STRA</name>
<dbReference type="VEuPathDB" id="FungiDB:H310_12541"/>
<comment type="catalytic activity">
    <reaction evidence="7">
        <text>heme b + 3 reduced [NADPH--hemoprotein reductase] + 3 O2 = biliverdin IXalpha + CO + Fe(2+) + 3 oxidized [NADPH--hemoprotein reductase] + 3 H2O + H(+)</text>
        <dbReference type="Rhea" id="RHEA:21764"/>
        <dbReference type="Rhea" id="RHEA-COMP:11964"/>
        <dbReference type="Rhea" id="RHEA-COMP:11965"/>
        <dbReference type="ChEBI" id="CHEBI:15377"/>
        <dbReference type="ChEBI" id="CHEBI:15378"/>
        <dbReference type="ChEBI" id="CHEBI:15379"/>
        <dbReference type="ChEBI" id="CHEBI:17245"/>
        <dbReference type="ChEBI" id="CHEBI:29033"/>
        <dbReference type="ChEBI" id="CHEBI:57618"/>
        <dbReference type="ChEBI" id="CHEBI:57991"/>
        <dbReference type="ChEBI" id="CHEBI:58210"/>
        <dbReference type="ChEBI" id="CHEBI:60344"/>
        <dbReference type="EC" id="1.14.14.18"/>
    </reaction>
</comment>
<dbReference type="GO" id="GO:0046872">
    <property type="term" value="F:metal ion binding"/>
    <property type="evidence" value="ECO:0007669"/>
    <property type="project" value="UniProtKB-KW"/>
</dbReference>
<evidence type="ECO:0000256" key="5">
    <source>
        <dbReference type="ARBA" id="ARBA00023002"/>
    </source>
</evidence>
<dbReference type="Pfam" id="PF01126">
    <property type="entry name" value="Heme_oxygenase"/>
    <property type="match status" value="1"/>
</dbReference>
<dbReference type="GO" id="GO:0003676">
    <property type="term" value="F:nucleic acid binding"/>
    <property type="evidence" value="ECO:0007669"/>
    <property type="project" value="InterPro"/>
</dbReference>
<keyword evidence="3" id="KW-0349">Heme</keyword>
<comment type="similarity">
    <text evidence="1">Belongs to the heme oxygenase family.</text>
</comment>
<reference evidence="9 10" key="1">
    <citation type="submission" date="2018-08" db="EMBL/GenBank/DDBJ databases">
        <title>Aphanomyces genome sequencing and annotation.</title>
        <authorList>
            <person name="Minardi D."/>
            <person name="Oidtmann B."/>
            <person name="Van Der Giezen M."/>
            <person name="Studholme D.J."/>
        </authorList>
    </citation>
    <scope>NUCLEOTIDE SEQUENCE [LARGE SCALE GENOMIC DNA]</scope>
    <source>
        <strain evidence="9 10">NJM0002</strain>
    </source>
</reference>
<dbReference type="Gene3D" id="1.20.910.10">
    <property type="entry name" value="Heme oxygenase-like"/>
    <property type="match status" value="1"/>
</dbReference>
<evidence type="ECO:0000256" key="3">
    <source>
        <dbReference type="ARBA" id="ARBA00022617"/>
    </source>
</evidence>
<sequence>MNNDQRLYILDGVFNHEAAYSAVTADTTALWHHRIEHLPVEALRVCAKAGLGLPTRISDLTKPCMDCPRPKMHHVTVPKRSTRTYKLGECWHSDTKGPLPVASVGGCRYYTAYIDDCTGYKIVKFIHSTNAVDQTTNLQEFLAFSERQTGKKAKVPPQLPSYTPDFTPAYAPDFMEQAAAAPRTSAFRPVPERGTQSERPRRQPHPNRKYASLVYDDDTLDAEQERYHIIDEEPHEHETTYRFDGVEYACSAVPLHTVPNSHKEAMASPDWRHWKAAEEAEVAQLVALKCWTDEEPHEHETTYRFDGVEYACSAVPLHPLTTPIWAVEPEGHETQPGMAAFVTMALYGLNQSSHEFEKHCKAQIAALGWQRCPHGPCVFTRGQGDDLEILGTYVDDFIVAAPTQAKVDAAVEELATKIELKRQEGTQAAHAAAESVLFLTDLLRGRIPRDVYRVMVAMLYYVYEELELQLRCAAASEDPVVTSVHFPVELERLPSLAQDLSFYYGSNWKQVMPPKTPATEAYVARLRHLGTTEPALLVAHAYTRYLGDLSGGQILKRHAIRTMDLAHGLGTAFYDFKMIESSYQSFKDSYRSALDAAMVSPHLAKRMVTEANVAFGLNMALFQDLDALRGVVHAAPPTSTTKHNKATSASVGCPFACLVGKRTGETHHATRHERSVVAGLTIVAVALVAAGLLRTSSSS</sequence>
<dbReference type="EMBL" id="QUSY01000916">
    <property type="protein sequence ID" value="RHY26763.1"/>
    <property type="molecule type" value="Genomic_DNA"/>
</dbReference>
<dbReference type="InterPro" id="IPR036397">
    <property type="entry name" value="RNaseH_sf"/>
</dbReference>
<evidence type="ECO:0000256" key="4">
    <source>
        <dbReference type="ARBA" id="ARBA00022723"/>
    </source>
</evidence>
<dbReference type="InterPro" id="IPR012337">
    <property type="entry name" value="RNaseH-like_sf"/>
</dbReference>
<evidence type="ECO:0000313" key="9">
    <source>
        <dbReference type="EMBL" id="RHY26763.1"/>
    </source>
</evidence>
<evidence type="ECO:0000313" key="10">
    <source>
        <dbReference type="Proteomes" id="UP000285060"/>
    </source>
</evidence>
<keyword evidence="10" id="KW-1185">Reference proteome</keyword>
<dbReference type="GO" id="GO:0004392">
    <property type="term" value="F:heme oxygenase (decyclizing) activity"/>
    <property type="evidence" value="ECO:0007669"/>
    <property type="project" value="UniProtKB-EC"/>
</dbReference>
<protein>
    <recommendedName>
        <fullName evidence="2">heme oxygenase (biliverdin-producing)</fullName>
        <ecNumber evidence="2">1.14.14.18</ecNumber>
    </recommendedName>
</protein>
<dbReference type="GO" id="GO:0020037">
    <property type="term" value="F:heme binding"/>
    <property type="evidence" value="ECO:0007669"/>
    <property type="project" value="TreeGrafter"/>
</dbReference>
<keyword evidence="5" id="KW-0560">Oxidoreductase</keyword>
<accession>A0A3R7CWW6</accession>
<keyword evidence="6" id="KW-0408">Iron</keyword>
<gene>
    <name evidence="9" type="ORF">DYB32_007318</name>
</gene>
<dbReference type="VEuPathDB" id="FungiDB:H310_02412"/>
<organism evidence="9 10">
    <name type="scientific">Aphanomyces invadans</name>
    <dbReference type="NCBI Taxonomy" id="157072"/>
    <lineage>
        <taxon>Eukaryota</taxon>
        <taxon>Sar</taxon>
        <taxon>Stramenopiles</taxon>
        <taxon>Oomycota</taxon>
        <taxon>Saprolegniomycetes</taxon>
        <taxon>Saprolegniales</taxon>
        <taxon>Verrucalvaceae</taxon>
        <taxon>Aphanomyces</taxon>
    </lineage>
</organism>
<comment type="caution">
    <text evidence="9">The sequence shown here is derived from an EMBL/GenBank/DDBJ whole genome shotgun (WGS) entry which is preliminary data.</text>
</comment>
<evidence type="ECO:0000256" key="6">
    <source>
        <dbReference type="ARBA" id="ARBA00023004"/>
    </source>
</evidence>
<dbReference type="InterPro" id="IPR016084">
    <property type="entry name" value="Haem_Oase-like_multi-hlx"/>
</dbReference>
<dbReference type="PRINTS" id="PR00088">
    <property type="entry name" value="HAEMOXYGNASE"/>
</dbReference>
<dbReference type="InterPro" id="IPR016053">
    <property type="entry name" value="Haem_Oase-like"/>
</dbReference>
<dbReference type="CDD" id="cd19165">
    <property type="entry name" value="HemeO"/>
    <property type="match status" value="1"/>
</dbReference>
<dbReference type="EC" id="1.14.14.18" evidence="2"/>
<dbReference type="GO" id="GO:0042167">
    <property type="term" value="P:heme catabolic process"/>
    <property type="evidence" value="ECO:0007669"/>
    <property type="project" value="TreeGrafter"/>
</dbReference>
<dbReference type="InterPro" id="IPR002051">
    <property type="entry name" value="Haem_Oase"/>
</dbReference>
<feature type="region of interest" description="Disordered" evidence="8">
    <location>
        <begin position="181"/>
        <end position="210"/>
    </location>
</feature>
<dbReference type="SUPFAM" id="SSF53098">
    <property type="entry name" value="Ribonuclease H-like"/>
    <property type="match status" value="1"/>
</dbReference>